<evidence type="ECO:0000256" key="5">
    <source>
        <dbReference type="SAM" id="Phobius"/>
    </source>
</evidence>
<dbReference type="GO" id="GO:0004045">
    <property type="term" value="F:peptidyl-tRNA hydrolase activity"/>
    <property type="evidence" value="ECO:0007669"/>
    <property type="project" value="UniProtKB-EC"/>
</dbReference>
<dbReference type="EMBL" id="GEZM01099221">
    <property type="protein sequence ID" value="JAV53432.1"/>
    <property type="molecule type" value="Transcribed_RNA"/>
</dbReference>
<keyword evidence="5" id="KW-1133">Transmembrane helix</keyword>
<dbReference type="SUPFAM" id="SSF102462">
    <property type="entry name" value="Peptidyl-tRNA hydrolase II"/>
    <property type="match status" value="1"/>
</dbReference>
<dbReference type="Pfam" id="PF01981">
    <property type="entry name" value="PTH2"/>
    <property type="match status" value="1"/>
</dbReference>
<sequence>MNPRLNMINDELVAFLQFCKKSKLSDEEVAVITRPLTRALARNKIKRGILHLLILLLLSLAVYYVSTTEIVSWHLSAIGRVGLINLLPIWNWRHLKYEKCLIPTKTDDVPIPLACELCEINNYIDSAYDIDPERLDDLYIKLHKALILNKAMTPNWYLPEIDTEPLFHGSTPCKLSTNVRTGTPTVKTLVDKLDDFERYFLHFQNCDFEAVKAFRRYAPKPAVLPARLSPTKYSWLLMSRDYNVTNYKTVQLVEPIALVGQMVGSNYFSLRPRMNCEEHCPVIEVALEEGEVLLLSSMYDLFYRPFPCFLWHITSLLASSMDLVTNSILSSSVAIFSLGTVIGASSVYCLMRKPKPAVPTSERFEFPDLKNEYRLILAIRNDLKMQKGKVGAQCGHASVAAYAKAMKLKPKTLQRWMQYGGTKITVKVDSEAELLELDKRAKTNDILSCVVRDAGQTQVAPGTRTVVAIGPAPKSELDQITGHLKLY</sequence>
<evidence type="ECO:0000313" key="6">
    <source>
        <dbReference type="EMBL" id="JAV53431.1"/>
    </source>
</evidence>
<reference evidence="6" key="1">
    <citation type="journal article" date="2016" name="Sci. Rep.">
        <title>Molecular characterization of firefly nuptial gifts: a multi-omics approach sheds light on postcopulatory sexual selection.</title>
        <authorList>
            <person name="Al-Wathiqui N."/>
            <person name="Fallon T.R."/>
            <person name="South A."/>
            <person name="Weng J.K."/>
            <person name="Lewis S.M."/>
        </authorList>
    </citation>
    <scope>NUCLEOTIDE SEQUENCE</scope>
</reference>
<dbReference type="Gene3D" id="3.40.1490.10">
    <property type="entry name" value="Bit1"/>
    <property type="match status" value="1"/>
</dbReference>
<dbReference type="EMBL" id="GEZM01099222">
    <property type="protein sequence ID" value="JAV53431.1"/>
    <property type="molecule type" value="Transcribed_RNA"/>
</dbReference>
<dbReference type="GO" id="GO:0005829">
    <property type="term" value="C:cytosol"/>
    <property type="evidence" value="ECO:0007669"/>
    <property type="project" value="TreeGrafter"/>
</dbReference>
<dbReference type="NCBIfam" id="TIGR00283">
    <property type="entry name" value="arch_pth2"/>
    <property type="match status" value="1"/>
</dbReference>
<keyword evidence="2" id="KW-0378">Hydrolase</keyword>
<evidence type="ECO:0000256" key="3">
    <source>
        <dbReference type="ARBA" id="ARBA00038050"/>
    </source>
</evidence>
<dbReference type="PANTHER" id="PTHR12649:SF11">
    <property type="entry name" value="PEPTIDYL-TRNA HYDROLASE 2, MITOCHONDRIAL"/>
    <property type="match status" value="1"/>
</dbReference>
<keyword evidence="5" id="KW-0812">Transmembrane</keyword>
<dbReference type="NCBIfam" id="NF003314">
    <property type="entry name" value="PRK04322.1"/>
    <property type="match status" value="1"/>
</dbReference>
<keyword evidence="5" id="KW-0472">Membrane</keyword>
<evidence type="ECO:0000256" key="2">
    <source>
        <dbReference type="ARBA" id="ARBA00022801"/>
    </source>
</evidence>
<dbReference type="PANTHER" id="PTHR12649">
    <property type="entry name" value="PEPTIDYL-TRNA HYDROLASE 2"/>
    <property type="match status" value="1"/>
</dbReference>
<dbReference type="InterPro" id="IPR002833">
    <property type="entry name" value="PTH2"/>
</dbReference>
<name>A0A1Y1JYX1_PHOPY</name>
<accession>A0A1Y1JYX1</accession>
<comment type="similarity">
    <text evidence="3">Belongs to the PTH2 family.</text>
</comment>
<evidence type="ECO:0000256" key="4">
    <source>
        <dbReference type="ARBA" id="ARBA00048707"/>
    </source>
</evidence>
<dbReference type="AlphaFoldDB" id="A0A1Y1JYX1"/>
<dbReference type="InterPro" id="IPR023476">
    <property type="entry name" value="Pep_tRNA_hydro_II_dom_sf"/>
</dbReference>
<feature type="transmembrane region" description="Helical" evidence="5">
    <location>
        <begin position="48"/>
        <end position="65"/>
    </location>
</feature>
<comment type="catalytic activity">
    <reaction evidence="4">
        <text>an N-acyl-L-alpha-aminoacyl-tRNA + H2O = an N-acyl-L-amino acid + a tRNA + H(+)</text>
        <dbReference type="Rhea" id="RHEA:54448"/>
        <dbReference type="Rhea" id="RHEA-COMP:10123"/>
        <dbReference type="Rhea" id="RHEA-COMP:13883"/>
        <dbReference type="ChEBI" id="CHEBI:15377"/>
        <dbReference type="ChEBI" id="CHEBI:15378"/>
        <dbReference type="ChEBI" id="CHEBI:59874"/>
        <dbReference type="ChEBI" id="CHEBI:78442"/>
        <dbReference type="ChEBI" id="CHEBI:138191"/>
        <dbReference type="EC" id="3.1.1.29"/>
    </reaction>
</comment>
<protein>
    <recommendedName>
        <fullName evidence="1">peptidyl-tRNA hydrolase</fullName>
        <ecNumber evidence="1">3.1.1.29</ecNumber>
    </recommendedName>
</protein>
<dbReference type="CDD" id="cd02430">
    <property type="entry name" value="PTH2"/>
    <property type="match status" value="1"/>
</dbReference>
<dbReference type="FunFam" id="3.40.1490.10:FF:000001">
    <property type="entry name" value="Peptidyl-tRNA hydrolase 2"/>
    <property type="match status" value="1"/>
</dbReference>
<evidence type="ECO:0000256" key="1">
    <source>
        <dbReference type="ARBA" id="ARBA00013260"/>
    </source>
</evidence>
<proteinExistence type="inferred from homology"/>
<dbReference type="EC" id="3.1.1.29" evidence="1"/>
<organism evidence="6">
    <name type="scientific">Photinus pyralis</name>
    <name type="common">Common eastern firefly</name>
    <name type="synonym">Lampyris pyralis</name>
    <dbReference type="NCBI Taxonomy" id="7054"/>
    <lineage>
        <taxon>Eukaryota</taxon>
        <taxon>Metazoa</taxon>
        <taxon>Ecdysozoa</taxon>
        <taxon>Arthropoda</taxon>
        <taxon>Hexapoda</taxon>
        <taxon>Insecta</taxon>
        <taxon>Pterygota</taxon>
        <taxon>Neoptera</taxon>
        <taxon>Endopterygota</taxon>
        <taxon>Coleoptera</taxon>
        <taxon>Polyphaga</taxon>
        <taxon>Elateriformia</taxon>
        <taxon>Elateroidea</taxon>
        <taxon>Lampyridae</taxon>
        <taxon>Lampyrinae</taxon>
        <taxon>Photinus</taxon>
    </lineage>
</organism>